<feature type="transmembrane region" description="Helical" evidence="7">
    <location>
        <begin position="40"/>
        <end position="65"/>
    </location>
</feature>
<accession>A0A0F3KZ88</accession>
<evidence type="ECO:0000256" key="5">
    <source>
        <dbReference type="ARBA" id="ARBA00022989"/>
    </source>
</evidence>
<evidence type="ECO:0000313" key="9">
    <source>
        <dbReference type="Proteomes" id="UP000033651"/>
    </source>
</evidence>
<dbReference type="PANTHER" id="PTHR40043:SF1">
    <property type="entry name" value="UPF0719 INNER MEMBRANE PROTEIN YJFL"/>
    <property type="match status" value="1"/>
</dbReference>
<reference evidence="8 9" key="1">
    <citation type="submission" date="2015-03" db="EMBL/GenBank/DDBJ databases">
        <title>Draft genome sequence of Luteibacter yeojuensis strain SU11.</title>
        <authorList>
            <person name="Sulaiman J."/>
            <person name="Priya K."/>
            <person name="Chan K.-G."/>
        </authorList>
    </citation>
    <scope>NUCLEOTIDE SEQUENCE [LARGE SCALE GENOMIC DNA]</scope>
    <source>
        <strain evidence="8 9">SU11</strain>
    </source>
</reference>
<evidence type="ECO:0000256" key="4">
    <source>
        <dbReference type="ARBA" id="ARBA00022692"/>
    </source>
</evidence>
<dbReference type="GO" id="GO:0005886">
    <property type="term" value="C:plasma membrane"/>
    <property type="evidence" value="ECO:0007669"/>
    <property type="project" value="UniProtKB-SubCell"/>
</dbReference>
<dbReference type="RefSeq" id="WP_045828312.1">
    <property type="nucleotide sequence ID" value="NZ_JZRB01000007.1"/>
</dbReference>
<organism evidence="8 9">
    <name type="scientific">Luteibacter yeojuensis</name>
    <dbReference type="NCBI Taxonomy" id="345309"/>
    <lineage>
        <taxon>Bacteria</taxon>
        <taxon>Pseudomonadati</taxon>
        <taxon>Pseudomonadota</taxon>
        <taxon>Gammaproteobacteria</taxon>
        <taxon>Lysobacterales</taxon>
        <taxon>Rhodanobacteraceae</taxon>
        <taxon>Luteibacter</taxon>
    </lineage>
</organism>
<feature type="transmembrane region" description="Helical" evidence="7">
    <location>
        <begin position="111"/>
        <end position="131"/>
    </location>
</feature>
<evidence type="ECO:0000256" key="6">
    <source>
        <dbReference type="ARBA" id="ARBA00023136"/>
    </source>
</evidence>
<dbReference type="Proteomes" id="UP000033651">
    <property type="component" value="Unassembled WGS sequence"/>
</dbReference>
<evidence type="ECO:0008006" key="10">
    <source>
        <dbReference type="Google" id="ProtNLM"/>
    </source>
</evidence>
<name>A0A0F3KZ88_9GAMM</name>
<feature type="transmembrane region" description="Helical" evidence="7">
    <location>
        <begin position="77"/>
        <end position="99"/>
    </location>
</feature>
<comment type="similarity">
    <text evidence="2">Belongs to the UPF0719 family.</text>
</comment>
<dbReference type="InterPro" id="IPR007140">
    <property type="entry name" value="DUF350"/>
</dbReference>
<keyword evidence="6 7" id="KW-0472">Membrane</keyword>
<comment type="caution">
    <text evidence="8">The sequence shown here is derived from an EMBL/GenBank/DDBJ whole genome shotgun (WGS) entry which is preliminary data.</text>
</comment>
<keyword evidence="4 7" id="KW-0812">Transmembrane</keyword>
<evidence type="ECO:0000256" key="3">
    <source>
        <dbReference type="ARBA" id="ARBA00022475"/>
    </source>
</evidence>
<evidence type="ECO:0000313" key="8">
    <source>
        <dbReference type="EMBL" id="KJV36570.1"/>
    </source>
</evidence>
<evidence type="ECO:0000256" key="7">
    <source>
        <dbReference type="SAM" id="Phobius"/>
    </source>
</evidence>
<dbReference type="PATRIC" id="fig|345309.4.peg.3860"/>
<dbReference type="PANTHER" id="PTHR40043">
    <property type="entry name" value="UPF0719 INNER MEMBRANE PROTEIN YJFL"/>
    <property type="match status" value="1"/>
</dbReference>
<evidence type="ECO:0000256" key="1">
    <source>
        <dbReference type="ARBA" id="ARBA00004651"/>
    </source>
</evidence>
<keyword evidence="9" id="KW-1185">Reference proteome</keyword>
<dbReference type="Pfam" id="PF03994">
    <property type="entry name" value="DUF350"/>
    <property type="match status" value="1"/>
</dbReference>
<protein>
    <recommendedName>
        <fullName evidence="10">DUF350 domain-containing protein</fullName>
    </recommendedName>
</protein>
<proteinExistence type="inferred from homology"/>
<comment type="subcellular location">
    <subcellularLocation>
        <location evidence="1">Cell membrane</location>
        <topology evidence="1">Multi-pass membrane protein</topology>
    </subcellularLocation>
</comment>
<dbReference type="OrthoDB" id="5573330at2"/>
<evidence type="ECO:0000256" key="2">
    <source>
        <dbReference type="ARBA" id="ARBA00005779"/>
    </source>
</evidence>
<sequence length="134" mass="13998">MFAADLFTLPAFVAYLGLGILYFVAFLVTYIWITPQREMALISAGNLAAAISLAGAAIGFVLPLASAIAHSVSLLDLALWGAVAWAVQLATHGVLRLIVRDLRGKIEANMCSVALFVAVVATCVGALNAAAMTY</sequence>
<dbReference type="EMBL" id="JZRB01000007">
    <property type="protein sequence ID" value="KJV36570.1"/>
    <property type="molecule type" value="Genomic_DNA"/>
</dbReference>
<gene>
    <name evidence="8" type="ORF">VI08_04280</name>
</gene>
<keyword evidence="3" id="KW-1003">Cell membrane</keyword>
<keyword evidence="5 7" id="KW-1133">Transmembrane helix</keyword>
<feature type="transmembrane region" description="Helical" evidence="7">
    <location>
        <begin position="12"/>
        <end position="33"/>
    </location>
</feature>
<dbReference type="AlphaFoldDB" id="A0A0F3KZ88"/>